<protein>
    <recommendedName>
        <fullName evidence="1">Helix-turn-helix domain-containing protein</fullName>
    </recommendedName>
</protein>
<reference evidence="2" key="1">
    <citation type="submission" date="2016-11" db="EMBL/GenBank/DDBJ databases">
        <title>Genome sequencing of Amycolatopsis regifaucium.</title>
        <authorList>
            <person name="Mayilraj S."/>
            <person name="Kaur N."/>
        </authorList>
    </citation>
    <scope>NUCLEOTIDE SEQUENCE [LARGE SCALE GENOMIC DNA]</scope>
    <source>
        <strain evidence="2">GY080</strain>
    </source>
</reference>
<sequence length="102" mass="11290">MVHGPEIAAELADRYANEGNTIEGLAERYQLSYRAVRIALLREGVTLRPPKIPLPPTPPGMVNAYNGGRSIRQLAAIHGMSYCQTRRVLLAEGVQLRPRGRQ</sequence>
<name>A0ABX3DTQ8_9PSEU</name>
<organism evidence="2 3">
    <name type="scientific">Amycolatopsis regifaucium</name>
    <dbReference type="NCBI Taxonomy" id="546365"/>
    <lineage>
        <taxon>Bacteria</taxon>
        <taxon>Bacillati</taxon>
        <taxon>Actinomycetota</taxon>
        <taxon>Actinomycetes</taxon>
        <taxon>Pseudonocardiales</taxon>
        <taxon>Pseudonocardiaceae</taxon>
        <taxon>Amycolatopsis</taxon>
    </lineage>
</organism>
<dbReference type="Proteomes" id="UP000186883">
    <property type="component" value="Unassembled WGS sequence"/>
</dbReference>
<comment type="caution">
    <text evidence="2">The sequence shown here is derived from an EMBL/GenBank/DDBJ whole genome shotgun (WGS) entry which is preliminary data.</text>
</comment>
<gene>
    <name evidence="2" type="ORF">ATP06_0213350</name>
</gene>
<keyword evidence="3" id="KW-1185">Reference proteome</keyword>
<evidence type="ECO:0000259" key="1">
    <source>
        <dbReference type="Pfam" id="PF19575"/>
    </source>
</evidence>
<dbReference type="EMBL" id="LOBU02000012">
    <property type="protein sequence ID" value="OKA08268.1"/>
    <property type="molecule type" value="Genomic_DNA"/>
</dbReference>
<evidence type="ECO:0000313" key="3">
    <source>
        <dbReference type="Proteomes" id="UP000186883"/>
    </source>
</evidence>
<evidence type="ECO:0000313" key="2">
    <source>
        <dbReference type="EMBL" id="OKA08268.1"/>
    </source>
</evidence>
<dbReference type="Pfam" id="PF19575">
    <property type="entry name" value="HTH_58"/>
    <property type="match status" value="1"/>
</dbReference>
<dbReference type="RefSeq" id="WP_061984867.1">
    <property type="nucleotide sequence ID" value="NZ_FOPQ01000034.1"/>
</dbReference>
<dbReference type="InterPro" id="IPR045745">
    <property type="entry name" value="HTH_58_Actinobacteria-type"/>
</dbReference>
<accession>A0ABX3DTQ8</accession>
<proteinExistence type="predicted"/>
<feature type="domain" description="Helix-turn-helix" evidence="1">
    <location>
        <begin position="62"/>
        <end position="101"/>
    </location>
</feature>